<evidence type="ECO:0000256" key="1">
    <source>
        <dbReference type="ARBA" id="ARBA00023235"/>
    </source>
</evidence>
<comment type="caution">
    <text evidence="3">The sequence shown here is derived from an EMBL/GenBank/DDBJ whole genome shotgun (WGS) entry which is preliminary data.</text>
</comment>
<sequence>MAMLLAQANAQTTGSQPIVQVTPERAGWTYTGFEVYRLKKGESIRREASGVELAVIVLEGTCHIRAGGEAFSSVGMRTSVFEDKSPEGVYAPPGTEVEVEAATRCEVAVATAVTEEGTGPVRRITPADIPYERRGEGNTRRYIRHILDEHHPAAKLLLVEVVTPAGNWSSFPPHKHDTESAEEAYLEETYYHRLHPSHGQAWQRVYDKQGLDEVLTPRDGDVVMVPRGYHPVTAPPGFSSYYLNVMAGHHRTWKFQIDHDFQHIAPKDGNIMGKVEQPR</sequence>
<dbReference type="Pfam" id="PF04962">
    <property type="entry name" value="KduI"/>
    <property type="match status" value="1"/>
</dbReference>
<evidence type="ECO:0000256" key="2">
    <source>
        <dbReference type="NCBIfam" id="TIGR04378"/>
    </source>
</evidence>
<keyword evidence="4" id="KW-1185">Reference proteome</keyword>
<dbReference type="Gene3D" id="2.60.120.10">
    <property type="entry name" value="Jelly Rolls"/>
    <property type="match status" value="2"/>
</dbReference>
<dbReference type="SUPFAM" id="SSF51182">
    <property type="entry name" value="RmlC-like cupins"/>
    <property type="match status" value="1"/>
</dbReference>
<protein>
    <recommendedName>
        <fullName evidence="2">5-deoxy-glucuronate isomerase</fullName>
        <ecNumber evidence="2">5.3.1.30</ecNumber>
    </recommendedName>
</protein>
<dbReference type="InterPro" id="IPR024203">
    <property type="entry name" value="Deoxy-glucuronate_isom_IolB"/>
</dbReference>
<accession>A0ABU1IQX5</accession>
<reference evidence="3 4" key="1">
    <citation type="submission" date="2023-07" db="EMBL/GenBank/DDBJ databases">
        <title>Genomic Encyclopedia of Type Strains, Phase IV (KMG-IV): sequencing the most valuable type-strain genomes for metagenomic binning, comparative biology and taxonomic classification.</title>
        <authorList>
            <person name="Goeker M."/>
        </authorList>
    </citation>
    <scope>NUCLEOTIDE SEQUENCE [LARGE SCALE GENOMIC DNA]</scope>
    <source>
        <strain evidence="3 4">DSM 45903</strain>
    </source>
</reference>
<evidence type="ECO:0000313" key="3">
    <source>
        <dbReference type="EMBL" id="MDR6227180.1"/>
    </source>
</evidence>
<dbReference type="RefSeq" id="WP_309868112.1">
    <property type="nucleotide sequence ID" value="NZ_JAVDQG010000008.1"/>
</dbReference>
<organism evidence="3 4">
    <name type="scientific">Desmospora profundinema</name>
    <dbReference type="NCBI Taxonomy" id="1571184"/>
    <lineage>
        <taxon>Bacteria</taxon>
        <taxon>Bacillati</taxon>
        <taxon>Bacillota</taxon>
        <taxon>Bacilli</taxon>
        <taxon>Bacillales</taxon>
        <taxon>Thermoactinomycetaceae</taxon>
        <taxon>Desmospora</taxon>
    </lineage>
</organism>
<dbReference type="EC" id="5.3.1.30" evidence="2"/>
<proteinExistence type="predicted"/>
<dbReference type="EMBL" id="JAVDQG010000008">
    <property type="protein sequence ID" value="MDR6227180.1"/>
    <property type="molecule type" value="Genomic_DNA"/>
</dbReference>
<name>A0ABU1IQX5_9BACL</name>
<dbReference type="PANTHER" id="PTHR39193">
    <property type="entry name" value="5-DEOXY-GLUCURONATE ISOMERASE"/>
    <property type="match status" value="1"/>
</dbReference>
<dbReference type="InterPro" id="IPR011051">
    <property type="entry name" value="RmlC_Cupin_sf"/>
</dbReference>
<keyword evidence="1 3" id="KW-0413">Isomerase</keyword>
<dbReference type="PANTHER" id="PTHR39193:SF1">
    <property type="entry name" value="5-DEOXY-GLUCURONATE ISOMERASE"/>
    <property type="match status" value="1"/>
</dbReference>
<evidence type="ECO:0000313" key="4">
    <source>
        <dbReference type="Proteomes" id="UP001185012"/>
    </source>
</evidence>
<dbReference type="PIRSF" id="PIRSF036628">
    <property type="entry name" value="IolB"/>
    <property type="match status" value="1"/>
</dbReference>
<dbReference type="InterPro" id="IPR014710">
    <property type="entry name" value="RmlC-like_jellyroll"/>
</dbReference>
<dbReference type="InterPro" id="IPR021120">
    <property type="entry name" value="KduI/IolB_isomerase"/>
</dbReference>
<dbReference type="GO" id="GO:0102482">
    <property type="term" value="F:5-deoxy-D-glucuronate isomerase activity"/>
    <property type="evidence" value="ECO:0007669"/>
    <property type="project" value="UniProtKB-EC"/>
</dbReference>
<gene>
    <name evidence="3" type="ORF">JOE21_003195</name>
</gene>
<dbReference type="Proteomes" id="UP001185012">
    <property type="component" value="Unassembled WGS sequence"/>
</dbReference>
<dbReference type="NCBIfam" id="TIGR04378">
    <property type="entry name" value="myo_inos_iolB"/>
    <property type="match status" value="1"/>
</dbReference>